<evidence type="ECO:0000313" key="2">
    <source>
        <dbReference type="EMBL" id="MDH7453266.1"/>
    </source>
</evidence>
<evidence type="ECO:0008006" key="4">
    <source>
        <dbReference type="Google" id="ProtNLM"/>
    </source>
</evidence>
<organism evidence="2 3">
    <name type="scientific">Luteimonas composti</name>
    <dbReference type="NCBI Taxonomy" id="398257"/>
    <lineage>
        <taxon>Bacteria</taxon>
        <taxon>Pseudomonadati</taxon>
        <taxon>Pseudomonadota</taxon>
        <taxon>Gammaproteobacteria</taxon>
        <taxon>Lysobacterales</taxon>
        <taxon>Lysobacteraceae</taxon>
        <taxon>Luteimonas</taxon>
    </lineage>
</organism>
<protein>
    <recommendedName>
        <fullName evidence="4">DoxX family protein</fullName>
    </recommendedName>
</protein>
<keyword evidence="1" id="KW-0472">Membrane</keyword>
<name>A0ABT6MSN3_9GAMM</name>
<keyword evidence="1" id="KW-0812">Transmembrane</keyword>
<dbReference type="EMBL" id="JARYGX010000019">
    <property type="protein sequence ID" value="MDH7453266.1"/>
    <property type="molecule type" value="Genomic_DNA"/>
</dbReference>
<feature type="transmembrane region" description="Helical" evidence="1">
    <location>
        <begin position="12"/>
        <end position="32"/>
    </location>
</feature>
<gene>
    <name evidence="2" type="ORF">QF205_09330</name>
</gene>
<reference evidence="2" key="2">
    <citation type="submission" date="2023-04" db="EMBL/GenBank/DDBJ databases">
        <authorList>
            <person name="Sun J.-Q."/>
        </authorList>
    </citation>
    <scope>NUCLEOTIDE SEQUENCE</scope>
    <source>
        <strain evidence="2">CC-YY355</strain>
    </source>
</reference>
<dbReference type="Proteomes" id="UP001160550">
    <property type="component" value="Unassembled WGS sequence"/>
</dbReference>
<sequence length="122" mass="12716">MSFRNSQSSPGISLARLLLASTLIVTGGWRLWRAYEGVAISGPDLGFSVAELVLGVLVAAAWRLPVTAMLAAVLVLAEAALAHPFWSARGAAAGTHLLQFMKDAGLAGGFLLVALTSSGRRR</sequence>
<accession>A0ABT6MSN3</accession>
<feature type="transmembrane region" description="Helical" evidence="1">
    <location>
        <begin position="52"/>
        <end position="77"/>
    </location>
</feature>
<evidence type="ECO:0000256" key="1">
    <source>
        <dbReference type="SAM" id="Phobius"/>
    </source>
</evidence>
<proteinExistence type="predicted"/>
<reference evidence="2" key="1">
    <citation type="journal article" date="2007" name="Int. J. Syst. Evol. Microbiol.">
        <title>Luteimonas composti sp. nov., a moderately thermophilic bacterium isolated from food waste.</title>
        <authorList>
            <person name="Young C.C."/>
            <person name="Kampfer P."/>
            <person name="Chen W.M."/>
            <person name="Yen W.S."/>
            <person name="Arun A.B."/>
            <person name="Lai W.A."/>
            <person name="Shen F.T."/>
            <person name="Rekha P.D."/>
            <person name="Lin K.Y."/>
            <person name="Chou J.H."/>
        </authorList>
    </citation>
    <scope>NUCLEOTIDE SEQUENCE</scope>
    <source>
        <strain evidence="2">CC-YY355</strain>
    </source>
</reference>
<comment type="caution">
    <text evidence="2">The sequence shown here is derived from an EMBL/GenBank/DDBJ whole genome shotgun (WGS) entry which is preliminary data.</text>
</comment>
<evidence type="ECO:0000313" key="3">
    <source>
        <dbReference type="Proteomes" id="UP001160550"/>
    </source>
</evidence>
<keyword evidence="1" id="KW-1133">Transmembrane helix</keyword>
<keyword evidence="3" id="KW-1185">Reference proteome</keyword>
<dbReference type="RefSeq" id="WP_280942471.1">
    <property type="nucleotide sequence ID" value="NZ_JARYGX010000019.1"/>
</dbReference>